<reference evidence="2" key="1">
    <citation type="submission" date="2022-10" db="EMBL/GenBank/DDBJ databases">
        <authorList>
            <person name="Yu W.X."/>
        </authorList>
    </citation>
    <scope>NUCLEOTIDE SEQUENCE</scope>
    <source>
        <strain evidence="2">AAT</strain>
    </source>
</reference>
<evidence type="ECO:0000256" key="1">
    <source>
        <dbReference type="SAM" id="Phobius"/>
    </source>
</evidence>
<feature type="transmembrane region" description="Helical" evidence="1">
    <location>
        <begin position="56"/>
        <end position="74"/>
    </location>
</feature>
<accession>A0AAE3M1V7</accession>
<keyword evidence="1" id="KW-0472">Membrane</keyword>
<feature type="transmembrane region" description="Helical" evidence="1">
    <location>
        <begin position="119"/>
        <end position="137"/>
    </location>
</feature>
<gene>
    <name evidence="2" type="ORF">OM075_03785</name>
</gene>
<comment type="caution">
    <text evidence="2">The sequence shown here is derived from an EMBL/GenBank/DDBJ whole genome shotgun (WGS) entry which is preliminary data.</text>
</comment>
<proteinExistence type="predicted"/>
<sequence>MAKTSTSTKSNWLWKIFIWLNKHINFLMGSLSGIVTGSIVFFINYEHGFNPALYSFFKQFSFNLLMGGFNIRVCEKITQLIQSRNTAIMTATIIPSIQAFVILYSIHYFGQTPKPGASTYWQFGVNMVVFFCMALFYRDKIESKEQFKSVLQKIYLKLKLKF</sequence>
<evidence type="ECO:0000313" key="3">
    <source>
        <dbReference type="Proteomes" id="UP001209229"/>
    </source>
</evidence>
<dbReference type="RefSeq" id="WP_301189141.1">
    <property type="nucleotide sequence ID" value="NZ_JAPDPJ010000004.1"/>
</dbReference>
<evidence type="ECO:0000313" key="2">
    <source>
        <dbReference type="EMBL" id="MCW3785569.1"/>
    </source>
</evidence>
<keyword evidence="1" id="KW-0812">Transmembrane</keyword>
<keyword evidence="1" id="KW-1133">Transmembrane helix</keyword>
<organism evidence="2 3">
    <name type="scientific">Plebeiibacterium sediminum</name>
    <dbReference type="NCBI Taxonomy" id="2992112"/>
    <lineage>
        <taxon>Bacteria</taxon>
        <taxon>Pseudomonadati</taxon>
        <taxon>Bacteroidota</taxon>
        <taxon>Bacteroidia</taxon>
        <taxon>Marinilabiliales</taxon>
        <taxon>Marinilabiliaceae</taxon>
        <taxon>Plebeiibacterium</taxon>
    </lineage>
</organism>
<protein>
    <submittedName>
        <fullName evidence="2">Uncharacterized protein</fullName>
    </submittedName>
</protein>
<keyword evidence="3" id="KW-1185">Reference proteome</keyword>
<dbReference type="Proteomes" id="UP001209229">
    <property type="component" value="Unassembled WGS sequence"/>
</dbReference>
<dbReference type="AlphaFoldDB" id="A0AAE3M1V7"/>
<name>A0AAE3M1V7_9BACT</name>
<feature type="transmembrane region" description="Helical" evidence="1">
    <location>
        <begin position="24"/>
        <end position="44"/>
    </location>
</feature>
<feature type="transmembrane region" description="Helical" evidence="1">
    <location>
        <begin position="86"/>
        <end position="107"/>
    </location>
</feature>
<dbReference type="EMBL" id="JAPDPJ010000004">
    <property type="protein sequence ID" value="MCW3785569.1"/>
    <property type="molecule type" value="Genomic_DNA"/>
</dbReference>